<proteinExistence type="predicted"/>
<organism evidence="2">
    <name type="scientific">marine metagenome</name>
    <dbReference type="NCBI Taxonomy" id="408172"/>
    <lineage>
        <taxon>unclassified sequences</taxon>
        <taxon>metagenomes</taxon>
        <taxon>ecological metagenomes</taxon>
    </lineage>
</organism>
<sequence length="225" mass="25317">MTEELYLVAYKDIEQKEIDDSLWLKAMSHAGGDKHRAKWVYIELRVDQMLRDPSLRHSVSRKVSKPTHQSGAYMMWISVLFFLAIITAAVSLNFESLTFDFTKGFYFLDLPSLLMVLPVAVLFGISATSWRSFGRCWTYSLGGAKQVTISGASSVARCLKVMGDVSLIMGIIGTFIDVMLLLQKMNSILNLGPYLSVAALTLAYGVFFKLLTYVAEQRVRNLYLN</sequence>
<feature type="transmembrane region" description="Helical" evidence="1">
    <location>
        <begin position="161"/>
        <end position="182"/>
    </location>
</feature>
<dbReference type="EMBL" id="UINC01018970">
    <property type="protein sequence ID" value="SVA80061.1"/>
    <property type="molecule type" value="Genomic_DNA"/>
</dbReference>
<reference evidence="2" key="1">
    <citation type="submission" date="2018-05" db="EMBL/GenBank/DDBJ databases">
        <authorList>
            <person name="Lanie J.A."/>
            <person name="Ng W.-L."/>
            <person name="Kazmierczak K.M."/>
            <person name="Andrzejewski T.M."/>
            <person name="Davidsen T.M."/>
            <person name="Wayne K.J."/>
            <person name="Tettelin H."/>
            <person name="Glass J.I."/>
            <person name="Rusch D."/>
            <person name="Podicherti R."/>
            <person name="Tsui H.-C.T."/>
            <person name="Winkler M.E."/>
        </authorList>
    </citation>
    <scope>NUCLEOTIDE SEQUENCE</scope>
</reference>
<evidence type="ECO:0000313" key="2">
    <source>
        <dbReference type="EMBL" id="SVA80061.1"/>
    </source>
</evidence>
<keyword evidence="1" id="KW-0812">Transmembrane</keyword>
<evidence type="ECO:0000256" key="1">
    <source>
        <dbReference type="SAM" id="Phobius"/>
    </source>
</evidence>
<evidence type="ECO:0008006" key="3">
    <source>
        <dbReference type="Google" id="ProtNLM"/>
    </source>
</evidence>
<accession>A0A381YTW7</accession>
<keyword evidence="1" id="KW-0472">Membrane</keyword>
<feature type="transmembrane region" description="Helical" evidence="1">
    <location>
        <begin position="104"/>
        <end position="125"/>
    </location>
</feature>
<feature type="transmembrane region" description="Helical" evidence="1">
    <location>
        <begin position="194"/>
        <end position="215"/>
    </location>
</feature>
<feature type="transmembrane region" description="Helical" evidence="1">
    <location>
        <begin position="71"/>
        <end position="92"/>
    </location>
</feature>
<gene>
    <name evidence="2" type="ORF">METZ01_LOCUS132915</name>
</gene>
<dbReference type="AlphaFoldDB" id="A0A381YTW7"/>
<keyword evidence="1" id="KW-1133">Transmembrane helix</keyword>
<name>A0A381YTW7_9ZZZZ</name>
<protein>
    <recommendedName>
        <fullName evidence="3">MotA/TolQ/ExbB proton channel domain-containing protein</fullName>
    </recommendedName>
</protein>